<proteinExistence type="inferred from homology"/>
<dbReference type="FunFam" id="3.30.420.40:FF:000034">
    <property type="entry name" value="Phosphotransferase"/>
    <property type="match status" value="1"/>
</dbReference>
<dbReference type="UniPathway" id="UPA00109">
    <property type="reaction ID" value="UER00180"/>
</dbReference>
<dbReference type="EC" id="2.7.1.-" evidence="8"/>
<dbReference type="GO" id="GO:0005536">
    <property type="term" value="F:D-glucose binding"/>
    <property type="evidence" value="ECO:0007669"/>
    <property type="project" value="InterPro"/>
</dbReference>
<comment type="caution">
    <text evidence="11">The sequence shown here is derived from an EMBL/GenBank/DDBJ whole genome shotgun (WGS) entry which is preliminary data.</text>
</comment>
<dbReference type="GO" id="GO:0008865">
    <property type="term" value="F:fructokinase activity"/>
    <property type="evidence" value="ECO:0007669"/>
    <property type="project" value="TreeGrafter"/>
</dbReference>
<reference evidence="11" key="1">
    <citation type="journal article" date="2021" name="Nat. Commun.">
        <title>Genetic determinants of endophytism in the Arabidopsis root mycobiome.</title>
        <authorList>
            <person name="Mesny F."/>
            <person name="Miyauchi S."/>
            <person name="Thiergart T."/>
            <person name="Pickel B."/>
            <person name="Atanasova L."/>
            <person name="Karlsson M."/>
            <person name="Huettel B."/>
            <person name="Barry K.W."/>
            <person name="Haridas S."/>
            <person name="Chen C."/>
            <person name="Bauer D."/>
            <person name="Andreopoulos W."/>
            <person name="Pangilinan J."/>
            <person name="LaButti K."/>
            <person name="Riley R."/>
            <person name="Lipzen A."/>
            <person name="Clum A."/>
            <person name="Drula E."/>
            <person name="Henrissat B."/>
            <person name="Kohler A."/>
            <person name="Grigoriev I.V."/>
            <person name="Martin F.M."/>
            <person name="Hacquard S."/>
        </authorList>
    </citation>
    <scope>NUCLEOTIDE SEQUENCE</scope>
    <source>
        <strain evidence="11">MPI-SDFR-AT-0120</strain>
    </source>
</reference>
<dbReference type="GO" id="GO:0006096">
    <property type="term" value="P:glycolytic process"/>
    <property type="evidence" value="ECO:0007669"/>
    <property type="project" value="UniProtKB-UniPathway"/>
</dbReference>
<keyword evidence="5 8" id="KW-0418">Kinase</keyword>
<feature type="domain" description="Hexokinase N-terminal" evidence="9">
    <location>
        <begin position="92"/>
        <end position="292"/>
    </location>
</feature>
<evidence type="ECO:0000256" key="1">
    <source>
        <dbReference type="ARBA" id="ARBA00004888"/>
    </source>
</evidence>
<dbReference type="InterPro" id="IPR001312">
    <property type="entry name" value="Hexokinase"/>
</dbReference>
<dbReference type="AlphaFoldDB" id="A0A8K0W2Z6"/>
<dbReference type="GO" id="GO:0005524">
    <property type="term" value="F:ATP binding"/>
    <property type="evidence" value="ECO:0007669"/>
    <property type="project" value="UniProtKB-UniRule"/>
</dbReference>
<dbReference type="InterPro" id="IPR022672">
    <property type="entry name" value="Hexokinase_N"/>
</dbReference>
<evidence type="ECO:0000256" key="3">
    <source>
        <dbReference type="ARBA" id="ARBA00022679"/>
    </source>
</evidence>
<dbReference type="PANTHER" id="PTHR19443">
    <property type="entry name" value="HEXOKINASE"/>
    <property type="match status" value="1"/>
</dbReference>
<accession>A0A8K0W2Z6</accession>
<keyword evidence="4 8" id="KW-0547">Nucleotide-binding</keyword>
<protein>
    <recommendedName>
        <fullName evidence="8">Phosphotransferase</fullName>
        <ecNumber evidence="8">2.7.1.-</ecNumber>
    </recommendedName>
</protein>
<sequence length="556" mass="60452">MIQSWKELNSSRSSSLTLSRLQFFWPRVPFTFVMVKVHRYLTWIRGLCDKSVSRSNDLEIPVGVEENAVRISHQSGSETEIEEQSSLQTVAEEIAQGFHFSDERLAAVVSGFMKQMNEGLSSHGCMIEQLPSYITQIPTGQEKGTYLAVDLGGTNIRICSVALHGDGTYDLTQEKAVIPVHLMTSIEPMELFRWVAALIHQFLMKHHPDSATLGQPSISPAFDLGFTFSHAVQQTSIKSGTLIRWSKGFDIRGVVGQDICALLQSALTEFRLPVRVTALTNDTIGTLLARAYIAPDTATTIMGAVFGTGTNGAYIEQAANITKLGGPNTRLMIVNSEWGNFDQNLEYLPFTEFDKMVDARSVNPGLEKFEKMVSGMYLGEILRLAIFYLLEVSKTNATTDIKIPAASKLDEQWSLDASILTILEADTSLDLSVSRTAIEQGLGLGSVSCAVAKAFRTIACSIGKRAARLGAVAIGAVILQTNSLVAHSERPKRIDIGVDGSLIELYPPFLIEMRKALSCIDGIGADGLARVDIILTKDGSGVGAALAALIILVFTK</sequence>
<dbReference type="PANTHER" id="PTHR19443:SF30">
    <property type="entry name" value="GLUCOKINASE-1-RELATED"/>
    <property type="match status" value="1"/>
</dbReference>
<dbReference type="Gene3D" id="3.40.367.20">
    <property type="match status" value="1"/>
</dbReference>
<evidence type="ECO:0000256" key="4">
    <source>
        <dbReference type="ARBA" id="ARBA00022741"/>
    </source>
</evidence>
<comment type="similarity">
    <text evidence="2 8">Belongs to the hexokinase family.</text>
</comment>
<dbReference type="Pfam" id="PF03727">
    <property type="entry name" value="Hexokinase_2"/>
    <property type="match status" value="1"/>
</dbReference>
<dbReference type="InterPro" id="IPR043129">
    <property type="entry name" value="ATPase_NBD"/>
</dbReference>
<evidence type="ECO:0000259" key="9">
    <source>
        <dbReference type="Pfam" id="PF00349"/>
    </source>
</evidence>
<keyword evidence="6 8" id="KW-0067">ATP-binding</keyword>
<dbReference type="Gene3D" id="3.30.420.40">
    <property type="match status" value="1"/>
</dbReference>
<name>A0A8K0W2Z6_9PLEO</name>
<dbReference type="OrthoDB" id="419537at2759"/>
<feature type="domain" description="Hexokinase C-terminal" evidence="10">
    <location>
        <begin position="302"/>
        <end position="549"/>
    </location>
</feature>
<evidence type="ECO:0000313" key="11">
    <source>
        <dbReference type="EMBL" id="KAH7093646.1"/>
    </source>
</evidence>
<gene>
    <name evidence="11" type="ORF">FB567DRAFT_624875</name>
</gene>
<dbReference type="InterPro" id="IPR022673">
    <property type="entry name" value="Hexokinase_C"/>
</dbReference>
<dbReference type="GO" id="GO:0005829">
    <property type="term" value="C:cytosol"/>
    <property type="evidence" value="ECO:0007669"/>
    <property type="project" value="TreeGrafter"/>
</dbReference>
<comment type="pathway">
    <text evidence="1">Carbohydrate degradation; glycolysis; D-glyceraldehyde 3-phosphate and glycerone phosphate from D-glucose: step 1/4.</text>
</comment>
<dbReference type="PRINTS" id="PR00475">
    <property type="entry name" value="HEXOKINASE"/>
</dbReference>
<evidence type="ECO:0000256" key="2">
    <source>
        <dbReference type="ARBA" id="ARBA00009225"/>
    </source>
</evidence>
<keyword evidence="7 8" id="KW-0324">Glycolysis</keyword>
<dbReference type="GO" id="GO:0006006">
    <property type="term" value="P:glucose metabolic process"/>
    <property type="evidence" value="ECO:0007669"/>
    <property type="project" value="TreeGrafter"/>
</dbReference>
<dbReference type="Proteomes" id="UP000813461">
    <property type="component" value="Unassembled WGS sequence"/>
</dbReference>
<evidence type="ECO:0000256" key="8">
    <source>
        <dbReference type="RuleBase" id="RU362007"/>
    </source>
</evidence>
<evidence type="ECO:0000313" key="12">
    <source>
        <dbReference type="Proteomes" id="UP000813461"/>
    </source>
</evidence>
<dbReference type="Pfam" id="PF00349">
    <property type="entry name" value="Hexokinase_1"/>
    <property type="match status" value="1"/>
</dbReference>
<dbReference type="PROSITE" id="PS51748">
    <property type="entry name" value="HEXOKINASE_2"/>
    <property type="match status" value="1"/>
</dbReference>
<evidence type="ECO:0000259" key="10">
    <source>
        <dbReference type="Pfam" id="PF03727"/>
    </source>
</evidence>
<evidence type="ECO:0000256" key="7">
    <source>
        <dbReference type="ARBA" id="ARBA00023152"/>
    </source>
</evidence>
<evidence type="ECO:0000256" key="5">
    <source>
        <dbReference type="ARBA" id="ARBA00022777"/>
    </source>
</evidence>
<dbReference type="GO" id="GO:0001678">
    <property type="term" value="P:intracellular glucose homeostasis"/>
    <property type="evidence" value="ECO:0007669"/>
    <property type="project" value="InterPro"/>
</dbReference>
<dbReference type="GO" id="GO:0004340">
    <property type="term" value="F:glucokinase activity"/>
    <property type="evidence" value="ECO:0007669"/>
    <property type="project" value="TreeGrafter"/>
</dbReference>
<dbReference type="GO" id="GO:0005739">
    <property type="term" value="C:mitochondrion"/>
    <property type="evidence" value="ECO:0007669"/>
    <property type="project" value="TreeGrafter"/>
</dbReference>
<organism evidence="11 12">
    <name type="scientific">Paraphoma chrysanthemicola</name>
    <dbReference type="NCBI Taxonomy" id="798071"/>
    <lineage>
        <taxon>Eukaryota</taxon>
        <taxon>Fungi</taxon>
        <taxon>Dikarya</taxon>
        <taxon>Ascomycota</taxon>
        <taxon>Pezizomycotina</taxon>
        <taxon>Dothideomycetes</taxon>
        <taxon>Pleosporomycetidae</taxon>
        <taxon>Pleosporales</taxon>
        <taxon>Pleosporineae</taxon>
        <taxon>Phaeosphaeriaceae</taxon>
        <taxon>Paraphoma</taxon>
    </lineage>
</organism>
<keyword evidence="12" id="KW-1185">Reference proteome</keyword>
<evidence type="ECO:0000256" key="6">
    <source>
        <dbReference type="ARBA" id="ARBA00022840"/>
    </source>
</evidence>
<dbReference type="EMBL" id="JAGMVJ010000002">
    <property type="protein sequence ID" value="KAH7093646.1"/>
    <property type="molecule type" value="Genomic_DNA"/>
</dbReference>
<dbReference type="SUPFAM" id="SSF53067">
    <property type="entry name" value="Actin-like ATPase domain"/>
    <property type="match status" value="2"/>
</dbReference>
<keyword evidence="3 8" id="KW-0808">Transferase</keyword>